<dbReference type="InterPro" id="IPR036869">
    <property type="entry name" value="J_dom_sf"/>
</dbReference>
<organism evidence="3 4">
    <name type="scientific">Paradevosia shaoguanensis</name>
    <dbReference type="NCBI Taxonomy" id="1335043"/>
    <lineage>
        <taxon>Bacteria</taxon>
        <taxon>Pseudomonadati</taxon>
        <taxon>Pseudomonadota</taxon>
        <taxon>Alphaproteobacteria</taxon>
        <taxon>Hyphomicrobiales</taxon>
        <taxon>Devosiaceae</taxon>
        <taxon>Paradevosia</taxon>
    </lineage>
</organism>
<dbReference type="SMART" id="SM00271">
    <property type="entry name" value="DnaJ"/>
    <property type="match status" value="1"/>
</dbReference>
<protein>
    <submittedName>
        <fullName evidence="3">J domain-containing protein</fullName>
    </submittedName>
</protein>
<dbReference type="SUPFAM" id="SSF46565">
    <property type="entry name" value="Chaperone J-domain"/>
    <property type="match status" value="1"/>
</dbReference>
<dbReference type="PROSITE" id="PS50076">
    <property type="entry name" value="DNAJ_2"/>
    <property type="match status" value="1"/>
</dbReference>
<proteinExistence type="predicted"/>
<comment type="caution">
    <text evidence="3">The sequence shown here is derived from an EMBL/GenBank/DDBJ whole genome shotgun (WGS) entry which is preliminary data.</text>
</comment>
<accession>A0AA41QR81</accession>
<evidence type="ECO:0000313" key="3">
    <source>
        <dbReference type="EMBL" id="MCI0129532.1"/>
    </source>
</evidence>
<gene>
    <name evidence="3" type="ORF">ML536_22085</name>
</gene>
<reference evidence="3" key="1">
    <citation type="submission" date="2022-03" db="EMBL/GenBank/DDBJ databases">
        <title>The complete genome sequence of a Methyloterrigena soli.</title>
        <authorList>
            <person name="Zi Z."/>
        </authorList>
    </citation>
    <scope>NUCLEOTIDE SEQUENCE</scope>
    <source>
        <strain evidence="3">M48</strain>
    </source>
</reference>
<feature type="domain" description="J" evidence="2">
    <location>
        <begin position="156"/>
        <end position="216"/>
    </location>
</feature>
<keyword evidence="4" id="KW-1185">Reference proteome</keyword>
<evidence type="ECO:0000256" key="1">
    <source>
        <dbReference type="SAM" id="MobiDB-lite"/>
    </source>
</evidence>
<dbReference type="PRINTS" id="PR00625">
    <property type="entry name" value="JDOMAIN"/>
</dbReference>
<evidence type="ECO:0000259" key="2">
    <source>
        <dbReference type="PROSITE" id="PS50076"/>
    </source>
</evidence>
<evidence type="ECO:0000313" key="4">
    <source>
        <dbReference type="Proteomes" id="UP001156140"/>
    </source>
</evidence>
<dbReference type="Gene3D" id="1.10.287.110">
    <property type="entry name" value="DnaJ domain"/>
    <property type="match status" value="1"/>
</dbReference>
<dbReference type="InterPro" id="IPR001623">
    <property type="entry name" value="DnaJ_domain"/>
</dbReference>
<dbReference type="CDD" id="cd06257">
    <property type="entry name" value="DnaJ"/>
    <property type="match status" value="1"/>
</dbReference>
<dbReference type="Proteomes" id="UP001156140">
    <property type="component" value="Unassembled WGS sequence"/>
</dbReference>
<feature type="region of interest" description="Disordered" evidence="1">
    <location>
        <begin position="134"/>
        <end position="153"/>
    </location>
</feature>
<dbReference type="Pfam" id="PF00226">
    <property type="entry name" value="DnaJ"/>
    <property type="match status" value="1"/>
</dbReference>
<sequence>MKLDSKLFDAIRIRPRHQEEPKVETPPCAWEGCDQAGLYRAPKGHRAEGEYHNFCLEHVRHYNIAFNFFSGMSQDDVEAYVSRSAETDGRPTWGMGAKAGASAQPNHPRNGKAKTYARGERFHDPFQVFARYRRHQNKNGNPQAERRRPMHEPDRRAFEALGLEGGASSEDIKKAYKALVKIHHPDANGGDRSSEDRLRAIIVAYTHLKTTGFVKR</sequence>
<dbReference type="EMBL" id="JALAZD010000005">
    <property type="protein sequence ID" value="MCI0129532.1"/>
    <property type="molecule type" value="Genomic_DNA"/>
</dbReference>
<dbReference type="AlphaFoldDB" id="A0AA41QR81"/>
<dbReference type="RefSeq" id="WP_035033232.1">
    <property type="nucleotide sequence ID" value="NZ_CP068983.1"/>
</dbReference>
<name>A0AA41QR81_9HYPH</name>
<feature type="compositionally biased region" description="Basic and acidic residues" evidence="1">
    <location>
        <begin position="144"/>
        <end position="153"/>
    </location>
</feature>